<evidence type="ECO:0000256" key="7">
    <source>
        <dbReference type="ARBA" id="ARBA00023237"/>
    </source>
</evidence>
<reference evidence="10 11" key="1">
    <citation type="submission" date="2020-08" db="EMBL/GenBank/DDBJ databases">
        <title>Novel species isolated from subtropical streams in China.</title>
        <authorList>
            <person name="Lu H."/>
        </authorList>
    </citation>
    <scope>NUCLEOTIDE SEQUENCE [LARGE SCALE GENOMIC DNA]</scope>
    <source>
        <strain evidence="10 11">CY22W</strain>
    </source>
</reference>
<keyword evidence="5" id="KW-0812">Transmembrane</keyword>
<evidence type="ECO:0000256" key="5">
    <source>
        <dbReference type="ARBA" id="ARBA00022692"/>
    </source>
</evidence>
<keyword evidence="8" id="KW-0175">Coiled coil</keyword>
<keyword evidence="4" id="KW-1134">Transmembrane beta strand</keyword>
<comment type="similarity">
    <text evidence="2">Belongs to the outer membrane factor (OMF) (TC 1.B.17) family.</text>
</comment>
<feature type="signal peptide" evidence="9">
    <location>
        <begin position="1"/>
        <end position="31"/>
    </location>
</feature>
<dbReference type="Pfam" id="PF02321">
    <property type="entry name" value="OEP"/>
    <property type="match status" value="2"/>
</dbReference>
<organism evidence="10 11">
    <name type="scientific">Undibacterium curvum</name>
    <dbReference type="NCBI Taxonomy" id="2762294"/>
    <lineage>
        <taxon>Bacteria</taxon>
        <taxon>Pseudomonadati</taxon>
        <taxon>Pseudomonadota</taxon>
        <taxon>Betaproteobacteria</taxon>
        <taxon>Burkholderiales</taxon>
        <taxon>Oxalobacteraceae</taxon>
        <taxon>Undibacterium</taxon>
    </lineage>
</organism>
<dbReference type="InterPro" id="IPR051906">
    <property type="entry name" value="TolC-like"/>
</dbReference>
<sequence length="538" mass="58559">MNKNYAKALYALCSLSLIAAAMSGLAQVARAAETQDAMTLRYSQSLTFKPAAVRPLSVVSMLDSRQTASFRTQKTDAQGYGSYAPDAPDVPAAADLSANAAQSARPRSLEQAIQIALRKRLAIRIAQLATQSAQTKIDQAQASFKPTVRVLADALATNNYDTYSGTTSSVTVPGAGTYTAETIRSLPKYQITPSLRIDYDLYNGGRDQAMLAHAVVQKDSMDVQQSLTVRRVVFEVAQSYFQLRHACVRRAMAQSAVQLAQEKQTLAATRWSQGRIADIEYRTVANALNEHQLTLRLRTTDLESSYLQFSIAMNAVATANTEADTMCGFDSTQEQDLAAAAPYAEPGLDSKKNLLELQAAQKQIQIQQAAARPKISLYAQYAGVGRTDSSNTTSVGNVHRRDASVGVSLSYTLFDGALVRHKIAESVLEAERLQLRNQEWDDERARAREKAQLKLKSAQLQQELAQSRLELAISQRRLAADKLSHGTGSTLALSEAQNREEVATAELAIAHNEAALAQLDFLFPAVARQRTGAELTAP</sequence>
<evidence type="ECO:0000256" key="4">
    <source>
        <dbReference type="ARBA" id="ARBA00022452"/>
    </source>
</evidence>
<dbReference type="RefSeq" id="WP_186905024.1">
    <property type="nucleotide sequence ID" value="NZ_JACOGD010000011.1"/>
</dbReference>
<dbReference type="PANTHER" id="PTHR30026">
    <property type="entry name" value="OUTER MEMBRANE PROTEIN TOLC"/>
    <property type="match status" value="1"/>
</dbReference>
<evidence type="ECO:0000256" key="8">
    <source>
        <dbReference type="SAM" id="Coils"/>
    </source>
</evidence>
<keyword evidence="9" id="KW-0732">Signal</keyword>
<keyword evidence="6" id="KW-0472">Membrane</keyword>
<evidence type="ECO:0000313" key="11">
    <source>
        <dbReference type="Proteomes" id="UP000654304"/>
    </source>
</evidence>
<dbReference type="SUPFAM" id="SSF56954">
    <property type="entry name" value="Outer membrane efflux proteins (OEP)"/>
    <property type="match status" value="1"/>
</dbReference>
<dbReference type="InterPro" id="IPR003423">
    <property type="entry name" value="OMP_efflux"/>
</dbReference>
<dbReference type="EMBL" id="JACOGD010000011">
    <property type="protein sequence ID" value="MBC3933448.1"/>
    <property type="molecule type" value="Genomic_DNA"/>
</dbReference>
<comment type="subcellular location">
    <subcellularLocation>
        <location evidence="1">Cell outer membrane</location>
    </subcellularLocation>
</comment>
<feature type="coiled-coil region" evidence="8">
    <location>
        <begin position="423"/>
        <end position="513"/>
    </location>
</feature>
<keyword evidence="3" id="KW-0813">Transport</keyword>
<evidence type="ECO:0000256" key="1">
    <source>
        <dbReference type="ARBA" id="ARBA00004442"/>
    </source>
</evidence>
<evidence type="ECO:0000256" key="9">
    <source>
        <dbReference type="SAM" id="SignalP"/>
    </source>
</evidence>
<keyword evidence="11" id="KW-1185">Reference proteome</keyword>
<comment type="caution">
    <text evidence="10">The sequence shown here is derived from an EMBL/GenBank/DDBJ whole genome shotgun (WGS) entry which is preliminary data.</text>
</comment>
<accession>A0ABR7A9F0</accession>
<protein>
    <submittedName>
        <fullName evidence="10">TolC family protein</fullName>
    </submittedName>
</protein>
<evidence type="ECO:0000256" key="3">
    <source>
        <dbReference type="ARBA" id="ARBA00022448"/>
    </source>
</evidence>
<dbReference type="Gene3D" id="1.20.1600.10">
    <property type="entry name" value="Outer membrane efflux proteins (OEP)"/>
    <property type="match status" value="1"/>
</dbReference>
<proteinExistence type="inferred from homology"/>
<feature type="chain" id="PRO_5047050787" evidence="9">
    <location>
        <begin position="32"/>
        <end position="538"/>
    </location>
</feature>
<dbReference type="PANTHER" id="PTHR30026:SF20">
    <property type="entry name" value="OUTER MEMBRANE PROTEIN TOLC"/>
    <property type="match status" value="1"/>
</dbReference>
<evidence type="ECO:0000313" key="10">
    <source>
        <dbReference type="EMBL" id="MBC3933448.1"/>
    </source>
</evidence>
<dbReference type="Proteomes" id="UP000654304">
    <property type="component" value="Unassembled WGS sequence"/>
</dbReference>
<name>A0ABR7A9F0_9BURK</name>
<evidence type="ECO:0000256" key="2">
    <source>
        <dbReference type="ARBA" id="ARBA00007613"/>
    </source>
</evidence>
<keyword evidence="7" id="KW-0998">Cell outer membrane</keyword>
<gene>
    <name evidence="10" type="ORF">H8K43_17350</name>
</gene>
<evidence type="ECO:0000256" key="6">
    <source>
        <dbReference type="ARBA" id="ARBA00023136"/>
    </source>
</evidence>